<keyword evidence="2" id="KW-0813">Transport</keyword>
<keyword evidence="8" id="KW-0378">Hydrolase</keyword>
<evidence type="ECO:0000256" key="6">
    <source>
        <dbReference type="ARBA" id="ARBA00023237"/>
    </source>
</evidence>
<protein>
    <submittedName>
        <fullName evidence="8">Carboxypeptidase regulatory-like domain-containing protein</fullName>
    </submittedName>
</protein>
<dbReference type="SUPFAM" id="SSF49464">
    <property type="entry name" value="Carboxypeptidase regulatory domain-like"/>
    <property type="match status" value="1"/>
</dbReference>
<dbReference type="Proteomes" id="UP000076586">
    <property type="component" value="Unassembled WGS sequence"/>
</dbReference>
<dbReference type="PANTHER" id="PTHR30069">
    <property type="entry name" value="TONB-DEPENDENT OUTER MEMBRANE RECEPTOR"/>
    <property type="match status" value="1"/>
</dbReference>
<keyword evidence="6" id="KW-0998">Cell outer membrane</keyword>
<dbReference type="InterPro" id="IPR008969">
    <property type="entry name" value="CarboxyPept-like_regulatory"/>
</dbReference>
<keyword evidence="3" id="KW-1134">Transmembrane beta strand</keyword>
<comment type="caution">
    <text evidence="8">The sequence shown here is derived from an EMBL/GenBank/DDBJ whole genome shotgun (WGS) entry which is preliminary data.</text>
</comment>
<evidence type="ECO:0000256" key="1">
    <source>
        <dbReference type="ARBA" id="ARBA00004571"/>
    </source>
</evidence>
<dbReference type="GO" id="GO:0015344">
    <property type="term" value="F:siderophore uptake transmembrane transporter activity"/>
    <property type="evidence" value="ECO:0007669"/>
    <property type="project" value="TreeGrafter"/>
</dbReference>
<dbReference type="STRING" id="681398.PJIAN_3352"/>
<evidence type="ECO:0000313" key="8">
    <source>
        <dbReference type="EMBL" id="GAT63040.1"/>
    </source>
</evidence>
<name>A0A170ZV98_9BACT</name>
<evidence type="ECO:0000256" key="5">
    <source>
        <dbReference type="ARBA" id="ARBA00023136"/>
    </source>
</evidence>
<feature type="domain" description="TonB-dependent transporter Oar-like beta-barrel" evidence="7">
    <location>
        <begin position="332"/>
        <end position="983"/>
    </location>
</feature>
<dbReference type="Gene3D" id="2.60.40.1120">
    <property type="entry name" value="Carboxypeptidase-like, regulatory domain"/>
    <property type="match status" value="1"/>
</dbReference>
<evidence type="ECO:0000256" key="4">
    <source>
        <dbReference type="ARBA" id="ARBA00022692"/>
    </source>
</evidence>
<dbReference type="GO" id="GO:0004180">
    <property type="term" value="F:carboxypeptidase activity"/>
    <property type="evidence" value="ECO:0007669"/>
    <property type="project" value="UniProtKB-KW"/>
</dbReference>
<keyword evidence="8" id="KW-0645">Protease</keyword>
<dbReference type="InterPro" id="IPR057601">
    <property type="entry name" value="Oar-like_b-barrel"/>
</dbReference>
<dbReference type="GO" id="GO:0009279">
    <property type="term" value="C:cell outer membrane"/>
    <property type="evidence" value="ECO:0007669"/>
    <property type="project" value="UniProtKB-SubCell"/>
</dbReference>
<proteinExistence type="predicted"/>
<keyword evidence="9" id="KW-1185">Reference proteome</keyword>
<keyword evidence="4" id="KW-0812">Transmembrane</keyword>
<organism evidence="8 9">
    <name type="scientific">Paludibacter jiangxiensis</name>
    <dbReference type="NCBI Taxonomy" id="681398"/>
    <lineage>
        <taxon>Bacteria</taxon>
        <taxon>Pseudomonadati</taxon>
        <taxon>Bacteroidota</taxon>
        <taxon>Bacteroidia</taxon>
        <taxon>Bacteroidales</taxon>
        <taxon>Paludibacteraceae</taxon>
        <taxon>Paludibacter</taxon>
    </lineage>
</organism>
<reference evidence="9" key="2">
    <citation type="journal article" date="2017" name="Genome Announc.">
        <title>Draft genome sequence of Paludibacter jiangxiensis NM7(T), a propionate-producing fermentative bacterium.</title>
        <authorList>
            <person name="Qiu Y.-L."/>
            <person name="Tourlousse D.M."/>
            <person name="Matsuura N."/>
            <person name="Ohashi A."/>
            <person name="Sekiguchi Y."/>
        </authorList>
    </citation>
    <scope>NUCLEOTIDE SEQUENCE [LARGE SCALE GENOMIC DNA]</scope>
    <source>
        <strain evidence="9">NM7</strain>
    </source>
</reference>
<evidence type="ECO:0000259" key="7">
    <source>
        <dbReference type="Pfam" id="PF25183"/>
    </source>
</evidence>
<dbReference type="GO" id="GO:0044718">
    <property type="term" value="P:siderophore transmembrane transport"/>
    <property type="evidence" value="ECO:0007669"/>
    <property type="project" value="TreeGrafter"/>
</dbReference>
<dbReference type="Pfam" id="PF25183">
    <property type="entry name" value="OMP_b-brl_4"/>
    <property type="match status" value="1"/>
</dbReference>
<gene>
    <name evidence="8" type="ORF">PJIAN_3352</name>
</gene>
<reference evidence="9" key="1">
    <citation type="submission" date="2016-04" db="EMBL/GenBank/DDBJ databases">
        <title>Draft genome sequence of Paludibacter jiangxiensis strain NM7.</title>
        <authorList>
            <person name="Qiu Y."/>
            <person name="Matsuura N."/>
            <person name="Ohashi A."/>
            <person name="Tourlousse M.D."/>
            <person name="Sekiguchi Y."/>
        </authorList>
    </citation>
    <scope>NUCLEOTIDE SEQUENCE [LARGE SCALE GENOMIC DNA]</scope>
    <source>
        <strain evidence="9">NM7</strain>
    </source>
</reference>
<evidence type="ECO:0000256" key="2">
    <source>
        <dbReference type="ARBA" id="ARBA00022448"/>
    </source>
</evidence>
<dbReference type="Pfam" id="PF13620">
    <property type="entry name" value="CarboxypepD_reg"/>
    <property type="match status" value="1"/>
</dbReference>
<sequence length="1043" mass="115113">MALGCIMALSAMAQVTTASINGRVGDDKEAIIGATVQAIHQPSGTSYGAITNEKGRYSIQGMRVGGPYKIIISYVGYKKVEYNNIQLSLGDPLTLNVNLKENVKELNEVVVRANAGVKSAGGGAATNFKENQIVNAPTIDRSIYDVAKLSPLVSSAKIGGISIAGSNNRYNSFQIDGMVSNDVFGLASSGTNGGQTGANPISLDAIQEIQVVVSPFDVRQSGFTGGGINAITKSGTNKFSGSAYGYYTDQNMYGKWDQINNVKAKLGTQSTKTAGFTFGGPIIKNKLFFFTSAEYKYDTYPSTYFPDYTTGYLTAGEAKAIADRYAQITGNADTYGKRSVNTKGLSLMGRIDWNINANNKFSLRYQYNDSYKDTYSSGSTTYYFENSGYRMLDKTNSFVAELNSKLSNVLSNEARFGVTFVRDSRDVAYQGPNISISKLGGGVGTTTGKTTAYIGTEYSSGANRLDQNIYTLEDNLTWYHGDHTFTFGTHNEFYRMNNLFIQASTGAYYYNSLTDFVNDNAYQFKYNYSDYDLTGSYKWAGTVKAGQFGLYLQDKWSINNNFNVTYGVRFDVPMCFNKPTANDAFNLSTYSTTYGVKVGEVPSTKVMISPRVGFRWYTDDSHKTLVRGGAGLFTGRVPFVWLSNMWNNTGMEMKGTTITTNVPKFGTFGNDAVAAMKSASGSASKPTINTVSKDFKYPQVFRANLAVEQALPYDVKMTVEGLYSKTLNNVWFENLALVDNGKKVYAVSADVPNSATNYFATNAGSYYAIINLKNTNKGYSYSLSGKLEKSFKFGLDLMASYTFGHAYSVNDGTSSVALSNWQYNYAKNPNNSSEMSYSVFDIPHRVLAQASYTTPKYLDNRLATTVSLMYNGSTGMRYCLTMNESVDFNGDTQKGNSLLYIPTQDELAKMTFASAADRTSFGNWIEGDSYAKNHRGQYAERYSNSAPWENHFDLHFAESFYYLKGKSNKIELSLDIINFGNMLNKEWGAVYGSDYTVQPLKVTAMTKNANGDYVPTYSYQDDKVYKSSFSSRWHMQVGLKVTF</sequence>
<dbReference type="InterPro" id="IPR039426">
    <property type="entry name" value="TonB-dep_rcpt-like"/>
</dbReference>
<evidence type="ECO:0000256" key="3">
    <source>
        <dbReference type="ARBA" id="ARBA00022452"/>
    </source>
</evidence>
<dbReference type="PANTHER" id="PTHR30069:SF46">
    <property type="entry name" value="OAR PROTEIN"/>
    <property type="match status" value="1"/>
</dbReference>
<dbReference type="SUPFAM" id="SSF56935">
    <property type="entry name" value="Porins"/>
    <property type="match status" value="1"/>
</dbReference>
<keyword evidence="5" id="KW-0472">Membrane</keyword>
<dbReference type="AlphaFoldDB" id="A0A170ZV98"/>
<comment type="subcellular location">
    <subcellularLocation>
        <location evidence="1">Cell outer membrane</location>
        <topology evidence="1">Multi-pass membrane protein</topology>
    </subcellularLocation>
</comment>
<accession>A0A170ZV98</accession>
<dbReference type="EMBL" id="BDCR01000003">
    <property type="protein sequence ID" value="GAT63040.1"/>
    <property type="molecule type" value="Genomic_DNA"/>
</dbReference>
<dbReference type="Gene3D" id="2.40.170.20">
    <property type="entry name" value="TonB-dependent receptor, beta-barrel domain"/>
    <property type="match status" value="1"/>
</dbReference>
<evidence type="ECO:0000313" key="9">
    <source>
        <dbReference type="Proteomes" id="UP000076586"/>
    </source>
</evidence>
<keyword evidence="8" id="KW-0121">Carboxypeptidase</keyword>
<dbReference type="InterPro" id="IPR036942">
    <property type="entry name" value="Beta-barrel_TonB_sf"/>
</dbReference>